<keyword evidence="4" id="KW-0964">Secreted</keyword>
<proteinExistence type="inferred from homology"/>
<evidence type="ECO:0000256" key="4">
    <source>
        <dbReference type="ARBA" id="ARBA00022525"/>
    </source>
</evidence>
<evidence type="ECO:0000256" key="2">
    <source>
        <dbReference type="ARBA" id="ARBA00005683"/>
    </source>
</evidence>
<dbReference type="EMBL" id="CAAALY010001441">
    <property type="protein sequence ID" value="VEL07301.1"/>
    <property type="molecule type" value="Genomic_DNA"/>
</dbReference>
<dbReference type="SMART" id="SM00097">
    <property type="entry name" value="WNT1"/>
    <property type="match status" value="1"/>
</dbReference>
<keyword evidence="5" id="KW-0272">Extracellular matrix</keyword>
<dbReference type="GO" id="GO:0045165">
    <property type="term" value="P:cell fate commitment"/>
    <property type="evidence" value="ECO:0007669"/>
    <property type="project" value="TreeGrafter"/>
</dbReference>
<evidence type="ECO:0000256" key="5">
    <source>
        <dbReference type="ARBA" id="ARBA00022530"/>
    </source>
</evidence>
<organism evidence="11 12">
    <name type="scientific">Protopolystoma xenopodis</name>
    <dbReference type="NCBI Taxonomy" id="117903"/>
    <lineage>
        <taxon>Eukaryota</taxon>
        <taxon>Metazoa</taxon>
        <taxon>Spiralia</taxon>
        <taxon>Lophotrochozoa</taxon>
        <taxon>Platyhelminthes</taxon>
        <taxon>Monogenea</taxon>
        <taxon>Polyopisthocotylea</taxon>
        <taxon>Polystomatidea</taxon>
        <taxon>Polystomatidae</taxon>
        <taxon>Protopolystoma</taxon>
    </lineage>
</organism>
<evidence type="ECO:0000313" key="11">
    <source>
        <dbReference type="EMBL" id="VEL07301.1"/>
    </source>
</evidence>
<name>A0A448WAY7_9PLAT</name>
<keyword evidence="8" id="KW-0325">Glycoprotein</keyword>
<dbReference type="GO" id="GO:0005125">
    <property type="term" value="F:cytokine activity"/>
    <property type="evidence" value="ECO:0007669"/>
    <property type="project" value="TreeGrafter"/>
</dbReference>
<evidence type="ECO:0000256" key="3">
    <source>
        <dbReference type="ARBA" id="ARBA00022473"/>
    </source>
</evidence>
<keyword evidence="3 10" id="KW-0217">Developmental protein</keyword>
<dbReference type="GO" id="GO:0005615">
    <property type="term" value="C:extracellular space"/>
    <property type="evidence" value="ECO:0007669"/>
    <property type="project" value="TreeGrafter"/>
</dbReference>
<dbReference type="PRINTS" id="PR01349">
    <property type="entry name" value="WNTPROTEIN"/>
</dbReference>
<comment type="similarity">
    <text evidence="2 10">Belongs to the Wnt family.</text>
</comment>
<dbReference type="GO" id="GO:0030182">
    <property type="term" value="P:neuron differentiation"/>
    <property type="evidence" value="ECO:0007669"/>
    <property type="project" value="TreeGrafter"/>
</dbReference>
<dbReference type="GO" id="GO:0060070">
    <property type="term" value="P:canonical Wnt signaling pathway"/>
    <property type="evidence" value="ECO:0007669"/>
    <property type="project" value="TreeGrafter"/>
</dbReference>
<dbReference type="InterPro" id="IPR005817">
    <property type="entry name" value="Wnt"/>
</dbReference>
<evidence type="ECO:0000256" key="1">
    <source>
        <dbReference type="ARBA" id="ARBA00004498"/>
    </source>
</evidence>
<dbReference type="Pfam" id="PF00110">
    <property type="entry name" value="wnt"/>
    <property type="match status" value="1"/>
</dbReference>
<accession>A0A448WAY7</accession>
<dbReference type="PROSITE" id="PS00246">
    <property type="entry name" value="WNT1"/>
    <property type="match status" value="1"/>
</dbReference>
<dbReference type="InterPro" id="IPR043158">
    <property type="entry name" value="Wnt_C"/>
</dbReference>
<evidence type="ECO:0000256" key="9">
    <source>
        <dbReference type="ARBA" id="ARBA00023288"/>
    </source>
</evidence>
<keyword evidence="12" id="KW-1185">Reference proteome</keyword>
<reference evidence="11" key="1">
    <citation type="submission" date="2018-11" db="EMBL/GenBank/DDBJ databases">
        <authorList>
            <consortium name="Pathogen Informatics"/>
        </authorList>
    </citation>
    <scope>NUCLEOTIDE SEQUENCE</scope>
</reference>
<evidence type="ECO:0000313" key="12">
    <source>
        <dbReference type="Proteomes" id="UP000784294"/>
    </source>
</evidence>
<dbReference type="GO" id="GO:0005109">
    <property type="term" value="F:frizzled binding"/>
    <property type="evidence" value="ECO:0007669"/>
    <property type="project" value="TreeGrafter"/>
</dbReference>
<evidence type="ECO:0000256" key="10">
    <source>
        <dbReference type="RuleBase" id="RU003500"/>
    </source>
</evidence>
<dbReference type="AlphaFoldDB" id="A0A448WAY7"/>
<evidence type="ECO:0000256" key="6">
    <source>
        <dbReference type="ARBA" id="ARBA00022687"/>
    </source>
</evidence>
<sequence length="180" mass="20227">MDVQCKCHGVSGSCEMRTCWRSLPRFRDVGTHLQELFHSAVQVEYINKHLVRKSALAQFTELTGEAGAGGEMNADALDPGAAVISKNMAARFLPNENDLLYFSPSPNFCHHNPNHGSLGTYGRQCSETSHGMDSCEYLCCGRGHRRQTFMHEEKCECKFYWCCEVRCETCRSTKVVSTCN</sequence>
<comment type="subcellular location">
    <subcellularLocation>
        <location evidence="1 10">Secreted</location>
        <location evidence="1 10">Extracellular space</location>
        <location evidence="1 10">Extracellular matrix</location>
    </subcellularLocation>
</comment>
<gene>
    <name evidence="11" type="ORF">PXEA_LOCUS741</name>
</gene>
<dbReference type="InterPro" id="IPR018161">
    <property type="entry name" value="Wnt_CS"/>
</dbReference>
<keyword evidence="9" id="KW-0449">Lipoprotein</keyword>
<dbReference type="FunFam" id="3.30.2460.20:FF:000001">
    <property type="entry name" value="Wnt homolog"/>
    <property type="match status" value="1"/>
</dbReference>
<dbReference type="Gene3D" id="3.30.2460.20">
    <property type="match status" value="1"/>
</dbReference>
<dbReference type="PANTHER" id="PTHR12027">
    <property type="entry name" value="WNT RELATED"/>
    <property type="match status" value="1"/>
</dbReference>
<dbReference type="OrthoDB" id="5945655at2759"/>
<protein>
    <recommendedName>
        <fullName evidence="10">Protein Wnt</fullName>
    </recommendedName>
</protein>
<comment type="caution">
    <text evidence="11">The sequence shown here is derived from an EMBL/GenBank/DDBJ whole genome shotgun (WGS) entry which is preliminary data.</text>
</comment>
<dbReference type="PANTHER" id="PTHR12027:SF101">
    <property type="entry name" value="PROTEIN WNT-4"/>
    <property type="match status" value="1"/>
</dbReference>
<dbReference type="Proteomes" id="UP000784294">
    <property type="component" value="Unassembled WGS sequence"/>
</dbReference>
<evidence type="ECO:0000256" key="8">
    <source>
        <dbReference type="ARBA" id="ARBA00023180"/>
    </source>
</evidence>
<keyword evidence="6 10" id="KW-0879">Wnt signaling pathway</keyword>
<evidence type="ECO:0000256" key="7">
    <source>
        <dbReference type="ARBA" id="ARBA00023157"/>
    </source>
</evidence>
<keyword evidence="7" id="KW-1015">Disulfide bond</keyword>
<comment type="function">
    <text evidence="10">Ligand for members of the frizzled family of seven transmembrane receptors.</text>
</comment>